<dbReference type="EMBL" id="CAUYUJ010016249">
    <property type="protein sequence ID" value="CAK0863320.1"/>
    <property type="molecule type" value="Genomic_DNA"/>
</dbReference>
<evidence type="ECO:0000313" key="1">
    <source>
        <dbReference type="EMBL" id="CAK0863320.1"/>
    </source>
</evidence>
<evidence type="ECO:0008006" key="3">
    <source>
        <dbReference type="Google" id="ProtNLM"/>
    </source>
</evidence>
<protein>
    <recommendedName>
        <fullName evidence="3">Phosphoribosyl-AMP cyclohydrolase</fullName>
    </recommendedName>
</protein>
<name>A0ABN9UTQ5_9DINO</name>
<comment type="caution">
    <text evidence="1">The sequence shown here is derived from an EMBL/GenBank/DDBJ whole genome shotgun (WGS) entry which is preliminary data.</text>
</comment>
<sequence>MATKPVAQFSSFQDAMDYFQENPENEDGTDISEEQVLAAQKEWGDGIVNISAIHERGGDYEAAAKDLISKLYGYGVSPVLFKPTLARDSQFRSTFEDAVSYFVATNGLHEEDTGFAIKGWKAVRWDNKGVNLFGNTALAMGNYFFTNPEGEEVKVEYTFGYFIDSSGAVRINLHHSSVPFVASRTITREQVLAAQKAWGDGIVRISAIHAVNGDYETAASTLIKKLYGYGVAPVLFKPTLANDVQFRSTFEDALSYFVATESKLHSEDTGFAIKGWKAVRWENTGINMFGESALAMGNYYFTTPEGEEVKVEYTFGYILDAEGEVRINLHHSSVPYPVSKGITKQQIREAQRAWGDAIVNISALHANGGDFRKAASEHIKKLYGYASSPVLFKPAMTATDFCFTFEEALSHFVTTEEKFPGLAIQGWKEVRCENTGVSIHGSTAMAMGNCCLTTPEGKKVKLDYTFGYILNAEGDIRINLHHMSTSSVS</sequence>
<organism evidence="1 2">
    <name type="scientific">Prorocentrum cordatum</name>
    <dbReference type="NCBI Taxonomy" id="2364126"/>
    <lineage>
        <taxon>Eukaryota</taxon>
        <taxon>Sar</taxon>
        <taxon>Alveolata</taxon>
        <taxon>Dinophyceae</taxon>
        <taxon>Prorocentrales</taxon>
        <taxon>Prorocentraceae</taxon>
        <taxon>Prorocentrum</taxon>
    </lineage>
</organism>
<keyword evidence="2" id="KW-1185">Reference proteome</keyword>
<evidence type="ECO:0000313" key="2">
    <source>
        <dbReference type="Proteomes" id="UP001189429"/>
    </source>
</evidence>
<gene>
    <name evidence="1" type="ORF">PCOR1329_LOCUS51510</name>
</gene>
<reference evidence="1" key="1">
    <citation type="submission" date="2023-10" db="EMBL/GenBank/DDBJ databases">
        <authorList>
            <person name="Chen Y."/>
            <person name="Shah S."/>
            <person name="Dougan E. K."/>
            <person name="Thang M."/>
            <person name="Chan C."/>
        </authorList>
    </citation>
    <scope>NUCLEOTIDE SEQUENCE [LARGE SCALE GENOMIC DNA]</scope>
</reference>
<dbReference type="Gene3D" id="3.10.450.50">
    <property type="match status" value="3"/>
</dbReference>
<accession>A0ABN9UTQ5</accession>
<dbReference type="Proteomes" id="UP001189429">
    <property type="component" value="Unassembled WGS sequence"/>
</dbReference>
<proteinExistence type="predicted"/>